<name>A0A941E979_9ACTN</name>
<keyword evidence="4" id="KW-1185">Reference proteome</keyword>
<accession>A0A941E979</accession>
<evidence type="ECO:0000313" key="3">
    <source>
        <dbReference type="EMBL" id="MBR7826313.1"/>
    </source>
</evidence>
<feature type="transmembrane region" description="Helical" evidence="2">
    <location>
        <begin position="68"/>
        <end position="88"/>
    </location>
</feature>
<gene>
    <name evidence="3" type="ORF">KDK95_08375</name>
</gene>
<dbReference type="RefSeq" id="WP_212517458.1">
    <property type="nucleotide sequence ID" value="NZ_JAGSOH010000015.1"/>
</dbReference>
<dbReference type="Pfam" id="PF03729">
    <property type="entry name" value="DUF308"/>
    <property type="match status" value="2"/>
</dbReference>
<dbReference type="GO" id="GO:0005886">
    <property type="term" value="C:plasma membrane"/>
    <property type="evidence" value="ECO:0007669"/>
    <property type="project" value="TreeGrafter"/>
</dbReference>
<dbReference type="Proteomes" id="UP000676325">
    <property type="component" value="Unassembled WGS sequence"/>
</dbReference>
<evidence type="ECO:0000256" key="1">
    <source>
        <dbReference type="SAM" id="MobiDB-lite"/>
    </source>
</evidence>
<proteinExistence type="predicted"/>
<reference evidence="3" key="1">
    <citation type="submission" date="2021-04" db="EMBL/GenBank/DDBJ databases">
        <title>Genome based classification of Actinospica acidithermotolerans sp. nov., an actinobacterium isolated from an Indonesian hot spring.</title>
        <authorList>
            <person name="Kusuma A.B."/>
            <person name="Putra K.E."/>
            <person name="Nafisah S."/>
            <person name="Loh J."/>
            <person name="Nouioui I."/>
            <person name="Goodfellow M."/>
        </authorList>
    </citation>
    <scope>NUCLEOTIDE SEQUENCE</scope>
    <source>
        <strain evidence="3">MGRD01-02</strain>
    </source>
</reference>
<protein>
    <submittedName>
        <fullName evidence="3">HdeD family acid-resistance protein</fullName>
    </submittedName>
</protein>
<dbReference type="PANTHER" id="PTHR34989:SF1">
    <property type="entry name" value="PROTEIN HDED"/>
    <property type="match status" value="1"/>
</dbReference>
<organism evidence="3 4">
    <name type="scientific">Actinospica acidithermotolerans</name>
    <dbReference type="NCBI Taxonomy" id="2828514"/>
    <lineage>
        <taxon>Bacteria</taxon>
        <taxon>Bacillati</taxon>
        <taxon>Actinomycetota</taxon>
        <taxon>Actinomycetes</taxon>
        <taxon>Catenulisporales</taxon>
        <taxon>Actinospicaceae</taxon>
        <taxon>Actinospica</taxon>
    </lineage>
</organism>
<feature type="transmembrane region" description="Helical" evidence="2">
    <location>
        <begin position="180"/>
        <end position="205"/>
    </location>
</feature>
<feature type="transmembrane region" description="Helical" evidence="2">
    <location>
        <begin position="126"/>
        <end position="145"/>
    </location>
</feature>
<keyword evidence="2" id="KW-0472">Membrane</keyword>
<evidence type="ECO:0000256" key="2">
    <source>
        <dbReference type="SAM" id="Phobius"/>
    </source>
</evidence>
<feature type="transmembrane region" description="Helical" evidence="2">
    <location>
        <begin position="44"/>
        <end position="62"/>
    </location>
</feature>
<dbReference type="InterPro" id="IPR005325">
    <property type="entry name" value="DUF308_memb"/>
</dbReference>
<sequence length="216" mass="22289">MTEPGSDTRSGNATGPSGSPGWGAGGQPGVPGPMQQLARSAWQAVALIGLAAIVLGVVALVWPHATLAVLGVLFGIYLLVSGIMQLAAAFGTHTETSLRVLAFISGAISIMLGLFCFRGALESVLLLAIFIGISWIFRGVSVLAAAASDPLMPARGWHIFSGIVGVVAGIVVLAEPESSIWVLTLFAGIWLIVTGLAEIATALMIRSEAKKLPRSY</sequence>
<dbReference type="EMBL" id="JAGSOH010000015">
    <property type="protein sequence ID" value="MBR7826313.1"/>
    <property type="molecule type" value="Genomic_DNA"/>
</dbReference>
<dbReference type="AlphaFoldDB" id="A0A941E979"/>
<feature type="transmembrane region" description="Helical" evidence="2">
    <location>
        <begin position="157"/>
        <end position="174"/>
    </location>
</feature>
<dbReference type="PANTHER" id="PTHR34989">
    <property type="entry name" value="PROTEIN HDED"/>
    <property type="match status" value="1"/>
</dbReference>
<keyword evidence="2" id="KW-0812">Transmembrane</keyword>
<keyword evidence="2" id="KW-1133">Transmembrane helix</keyword>
<dbReference type="InterPro" id="IPR052712">
    <property type="entry name" value="Acid_resist_chaperone_HdeD"/>
</dbReference>
<feature type="region of interest" description="Disordered" evidence="1">
    <location>
        <begin position="1"/>
        <end position="26"/>
    </location>
</feature>
<feature type="transmembrane region" description="Helical" evidence="2">
    <location>
        <begin position="100"/>
        <end position="120"/>
    </location>
</feature>
<evidence type="ECO:0000313" key="4">
    <source>
        <dbReference type="Proteomes" id="UP000676325"/>
    </source>
</evidence>
<comment type="caution">
    <text evidence="3">The sequence shown here is derived from an EMBL/GenBank/DDBJ whole genome shotgun (WGS) entry which is preliminary data.</text>
</comment>
<feature type="compositionally biased region" description="Polar residues" evidence="1">
    <location>
        <begin position="1"/>
        <end position="14"/>
    </location>
</feature>